<dbReference type="PANTHER" id="PTHR46517">
    <property type="entry name" value="FRUCTOSE-2,6-BISPHOSPHATASE TIGAR"/>
    <property type="match status" value="1"/>
</dbReference>
<keyword evidence="3" id="KW-1185">Reference proteome</keyword>
<accession>A0ABX0SGV1</accession>
<dbReference type="EMBL" id="JAAMOZ010000001">
    <property type="protein sequence ID" value="NIH57620.1"/>
    <property type="molecule type" value="Genomic_DNA"/>
</dbReference>
<dbReference type="PROSITE" id="PS00175">
    <property type="entry name" value="PG_MUTASE"/>
    <property type="match status" value="1"/>
</dbReference>
<comment type="caution">
    <text evidence="2">The sequence shown here is derived from an EMBL/GenBank/DDBJ whole genome shotgun (WGS) entry which is preliminary data.</text>
</comment>
<dbReference type="Gene3D" id="3.40.50.1240">
    <property type="entry name" value="Phosphoglycerate mutase-like"/>
    <property type="match status" value="1"/>
</dbReference>
<dbReference type="EC" id="5.4.2.12" evidence="2"/>
<keyword evidence="2" id="KW-0413">Isomerase</keyword>
<gene>
    <name evidence="2" type="ORF">FB473_002265</name>
</gene>
<keyword evidence="1" id="KW-0378">Hydrolase</keyword>
<dbReference type="Pfam" id="PF00300">
    <property type="entry name" value="His_Phos_1"/>
    <property type="match status" value="1"/>
</dbReference>
<dbReference type="RefSeq" id="WP_167167634.1">
    <property type="nucleotide sequence ID" value="NZ_BAAAOO010000007.1"/>
</dbReference>
<dbReference type="SMART" id="SM00855">
    <property type="entry name" value="PGAM"/>
    <property type="match status" value="1"/>
</dbReference>
<dbReference type="GO" id="GO:0004619">
    <property type="term" value="F:phosphoglycerate mutase activity"/>
    <property type="evidence" value="ECO:0007669"/>
    <property type="project" value="UniProtKB-EC"/>
</dbReference>
<name>A0ABX0SGV1_9ACTN</name>
<dbReference type="InterPro" id="IPR001345">
    <property type="entry name" value="PG/BPGM_mutase_AS"/>
</dbReference>
<evidence type="ECO:0000313" key="3">
    <source>
        <dbReference type="Proteomes" id="UP000749311"/>
    </source>
</evidence>
<protein>
    <submittedName>
        <fullName evidence="2">Phosphoglycerate mutase</fullName>
        <ecNumber evidence="2">5.4.2.12</ecNumber>
    </submittedName>
</protein>
<organism evidence="2 3">
    <name type="scientific">Brooklawnia cerclae</name>
    <dbReference type="NCBI Taxonomy" id="349934"/>
    <lineage>
        <taxon>Bacteria</taxon>
        <taxon>Bacillati</taxon>
        <taxon>Actinomycetota</taxon>
        <taxon>Actinomycetes</taxon>
        <taxon>Propionibacteriales</taxon>
        <taxon>Propionibacteriaceae</taxon>
        <taxon>Brooklawnia</taxon>
    </lineage>
</organism>
<evidence type="ECO:0000256" key="1">
    <source>
        <dbReference type="ARBA" id="ARBA00022801"/>
    </source>
</evidence>
<dbReference type="CDD" id="cd07067">
    <property type="entry name" value="HP_PGM_like"/>
    <property type="match status" value="1"/>
</dbReference>
<dbReference type="Proteomes" id="UP000749311">
    <property type="component" value="Unassembled WGS sequence"/>
</dbReference>
<proteinExistence type="predicted"/>
<dbReference type="SUPFAM" id="SSF53254">
    <property type="entry name" value="Phosphoglycerate mutase-like"/>
    <property type="match status" value="1"/>
</dbReference>
<dbReference type="PANTHER" id="PTHR46517:SF1">
    <property type="entry name" value="FRUCTOSE-2,6-BISPHOSPHATASE TIGAR"/>
    <property type="match status" value="1"/>
</dbReference>
<evidence type="ECO:0000313" key="2">
    <source>
        <dbReference type="EMBL" id="NIH57620.1"/>
    </source>
</evidence>
<sequence>MTRLLLVRHGESTANRDHLVPGWSLGVPLTDRGRSQAAGAAERVAESVGEQSALLFSSDALRARQTAAPIAERLGLTPEVTPLLREQGLGDLEGQPTSRLRALPVPGGLDISEVAWGGGESIATVHARLRRFLAHLASRPGGLSPVVVLVGHGDCLRVLRAVVDGRGHREVDWSSAGLAHGEVRELAWDGGVGPE</sequence>
<dbReference type="InterPro" id="IPR029033">
    <property type="entry name" value="His_PPase_superfam"/>
</dbReference>
<dbReference type="InterPro" id="IPR013078">
    <property type="entry name" value="His_Pase_superF_clade-1"/>
</dbReference>
<reference evidence="2 3" key="1">
    <citation type="submission" date="2020-02" db="EMBL/GenBank/DDBJ databases">
        <title>Sequencing the genomes of 1000 actinobacteria strains.</title>
        <authorList>
            <person name="Klenk H.-P."/>
        </authorList>
    </citation>
    <scope>NUCLEOTIDE SEQUENCE [LARGE SCALE GENOMIC DNA]</scope>
    <source>
        <strain evidence="2 3">DSM 19609</strain>
    </source>
</reference>
<dbReference type="InterPro" id="IPR051695">
    <property type="entry name" value="Phosphoglycerate_Mutase"/>
</dbReference>